<evidence type="ECO:0000259" key="2">
    <source>
        <dbReference type="Pfam" id="PF05239"/>
    </source>
</evidence>
<dbReference type="AlphaFoldDB" id="K0KBD3"/>
<feature type="region of interest" description="Disordered" evidence="1">
    <location>
        <begin position="305"/>
        <end position="348"/>
    </location>
</feature>
<protein>
    <recommendedName>
        <fullName evidence="6">DUF2382 domain-containing protein</fullName>
    </recommendedName>
</protein>
<accession>K0KBD3</accession>
<feature type="domain" description="PRC-barrel" evidence="2">
    <location>
        <begin position="28"/>
        <end position="95"/>
    </location>
</feature>
<feature type="compositionally biased region" description="Basic and acidic residues" evidence="1">
    <location>
        <begin position="132"/>
        <end position="146"/>
    </location>
</feature>
<evidence type="ECO:0000256" key="1">
    <source>
        <dbReference type="SAM" id="MobiDB-lite"/>
    </source>
</evidence>
<dbReference type="InterPro" id="IPR027275">
    <property type="entry name" value="PRC-brl_dom"/>
</dbReference>
<evidence type="ECO:0000259" key="3">
    <source>
        <dbReference type="Pfam" id="PF09557"/>
    </source>
</evidence>
<dbReference type="KEGG" id="sesp:BN6_68670"/>
<feature type="region of interest" description="Disordered" evidence="1">
    <location>
        <begin position="130"/>
        <end position="217"/>
    </location>
</feature>
<dbReference type="PANTHER" id="PTHR38463:SF1">
    <property type="entry name" value="STRESS RESPONSE PROTEIN YSNF"/>
    <property type="match status" value="1"/>
</dbReference>
<dbReference type="Pfam" id="PF09557">
    <property type="entry name" value="DUF2382"/>
    <property type="match status" value="1"/>
</dbReference>
<dbReference type="PANTHER" id="PTHR38463">
    <property type="entry name" value="STRESS RESPONSE PROTEIN YSNF"/>
    <property type="match status" value="1"/>
</dbReference>
<dbReference type="NCBIfam" id="TIGR02271">
    <property type="entry name" value="YsnF/AvaK domain"/>
    <property type="match status" value="1"/>
</dbReference>
<dbReference type="GO" id="GO:0030077">
    <property type="term" value="C:plasma membrane light-harvesting complex"/>
    <property type="evidence" value="ECO:0007669"/>
    <property type="project" value="InterPro"/>
</dbReference>
<feature type="compositionally biased region" description="Basic and acidic residues" evidence="1">
    <location>
        <begin position="163"/>
        <end position="217"/>
    </location>
</feature>
<dbReference type="InterPro" id="IPR011033">
    <property type="entry name" value="PRC_barrel-like_sf"/>
</dbReference>
<dbReference type="eggNOG" id="COG3861">
    <property type="taxonomic scope" value="Bacteria"/>
</dbReference>
<proteinExistence type="predicted"/>
<keyword evidence="5" id="KW-1185">Reference proteome</keyword>
<gene>
    <name evidence="4" type="ordered locus">BN6_68670</name>
</gene>
<name>K0KBD3_SACES</name>
<sequence>MARVVRLRGESRTEFPSGEGVVMINQAEIDRLYDSDVIDSHGERIGSVKQVWLDDRDGRPMWASVHTGLFGTKESFVPIQDAQMSSGHITVPVDKRTVKDSPRIDVSDEHMTDEQQTELYEYYGLIPTANTGEHDRLSHDQKHLAGQERTTARGNADAQRAAATDRDVLGRDTTGRHATSRDATAREGTAREGTVRDATGRDRTKARDTDKDGTSVTRYEERLDVGTREVEAGRVRLVKHVVTEQKTITVPVTHEEVRVVREPATGKDSGRAFTEEEAEVTLRRQEPVVQKHAEAVENVRLDKETVTEQQEVSDTLRREEVDIQRDADARTDATARADAKRARKDDRA</sequence>
<feature type="compositionally biased region" description="Basic and acidic residues" evidence="1">
    <location>
        <begin position="314"/>
        <end position="348"/>
    </location>
</feature>
<dbReference type="Pfam" id="PF05239">
    <property type="entry name" value="PRC"/>
    <property type="match status" value="1"/>
</dbReference>
<dbReference type="SUPFAM" id="SSF50346">
    <property type="entry name" value="PRC-barrel domain"/>
    <property type="match status" value="1"/>
</dbReference>
<organism evidence="4 5">
    <name type="scientific">Saccharothrix espanaensis (strain ATCC 51144 / DSM 44229 / JCM 9112 / NBRC 15066 / NRRL 15764)</name>
    <dbReference type="NCBI Taxonomy" id="1179773"/>
    <lineage>
        <taxon>Bacteria</taxon>
        <taxon>Bacillati</taxon>
        <taxon>Actinomycetota</taxon>
        <taxon>Actinomycetes</taxon>
        <taxon>Pseudonocardiales</taxon>
        <taxon>Pseudonocardiaceae</taxon>
        <taxon>Saccharothrix</taxon>
    </lineage>
</organism>
<feature type="domain" description="DUF2382" evidence="3">
    <location>
        <begin position="217"/>
        <end position="323"/>
    </location>
</feature>
<dbReference type="HOGENOM" id="CLU_050193_1_0_11"/>
<dbReference type="STRING" id="1179773.BN6_68670"/>
<dbReference type="InterPro" id="IPR052967">
    <property type="entry name" value="Stress_Response_Assoc"/>
</dbReference>
<dbReference type="PATRIC" id="fig|1179773.3.peg.6938"/>
<feature type="compositionally biased region" description="Low complexity" evidence="1">
    <location>
        <begin position="152"/>
        <end position="162"/>
    </location>
</feature>
<reference evidence="4 5" key="1">
    <citation type="journal article" date="2012" name="BMC Genomics">
        <title>Complete genome sequence of Saccharothrix espanaensis DSM 44229T and comparison to the other completely sequenced Pseudonocardiaceae.</title>
        <authorList>
            <person name="Strobel T."/>
            <person name="Al-Dilaimi A."/>
            <person name="Blom J."/>
            <person name="Gessner A."/>
            <person name="Kalinowski J."/>
            <person name="Luzhetska M."/>
            <person name="Puhler A."/>
            <person name="Szczepanowski R."/>
            <person name="Bechthold A."/>
            <person name="Ruckert C."/>
        </authorList>
    </citation>
    <scope>NUCLEOTIDE SEQUENCE [LARGE SCALE GENOMIC DNA]</scope>
    <source>
        <strain evidence="5">ATCC 51144 / DSM 44229 / JCM 9112 / NBRC 15066 / NRRL 15764</strain>
    </source>
</reference>
<dbReference type="InterPro" id="IPR019060">
    <property type="entry name" value="DUF2382"/>
</dbReference>
<dbReference type="Gene3D" id="3.90.50.10">
    <property type="entry name" value="Photosynthetic Reaction Center, subunit H, domain 2"/>
    <property type="match status" value="1"/>
</dbReference>
<dbReference type="Proteomes" id="UP000006281">
    <property type="component" value="Chromosome"/>
</dbReference>
<evidence type="ECO:0008006" key="6">
    <source>
        <dbReference type="Google" id="ProtNLM"/>
    </source>
</evidence>
<dbReference type="EMBL" id="HE804045">
    <property type="protein sequence ID" value="CCH34104.1"/>
    <property type="molecule type" value="Genomic_DNA"/>
</dbReference>
<evidence type="ECO:0000313" key="5">
    <source>
        <dbReference type="Proteomes" id="UP000006281"/>
    </source>
</evidence>
<dbReference type="GO" id="GO:0019684">
    <property type="term" value="P:photosynthesis, light reaction"/>
    <property type="evidence" value="ECO:0007669"/>
    <property type="project" value="InterPro"/>
</dbReference>
<evidence type="ECO:0000313" key="4">
    <source>
        <dbReference type="EMBL" id="CCH34104.1"/>
    </source>
</evidence>
<dbReference type="InterPro" id="IPR014747">
    <property type="entry name" value="Bac_photo_RC_H_C"/>
</dbReference>